<keyword evidence="2" id="KW-1185">Reference proteome</keyword>
<sequence>MDLLPSPSYTSAPNCTAVEIHQSIDSTSTRNCISDDSLMESITLFGHKIDSTVPKFLQNDDDTLITRKRKFPQPVVDSRVLEADSLKDSEEVTDLYISLNMSQTFIQIFIFLQPRKKDPD</sequence>
<reference evidence="2" key="1">
    <citation type="journal article" date="2016" name="Nature">
        <title>The genome of the seagrass Zostera marina reveals angiosperm adaptation to the sea.</title>
        <authorList>
            <person name="Olsen J.L."/>
            <person name="Rouze P."/>
            <person name="Verhelst B."/>
            <person name="Lin Y.-C."/>
            <person name="Bayer T."/>
            <person name="Collen J."/>
            <person name="Dattolo E."/>
            <person name="De Paoli E."/>
            <person name="Dittami S."/>
            <person name="Maumus F."/>
            <person name="Michel G."/>
            <person name="Kersting A."/>
            <person name="Lauritano C."/>
            <person name="Lohaus R."/>
            <person name="Toepel M."/>
            <person name="Tonon T."/>
            <person name="Vanneste K."/>
            <person name="Amirebrahimi M."/>
            <person name="Brakel J."/>
            <person name="Bostroem C."/>
            <person name="Chovatia M."/>
            <person name="Grimwood J."/>
            <person name="Jenkins J.W."/>
            <person name="Jueterbock A."/>
            <person name="Mraz A."/>
            <person name="Stam W.T."/>
            <person name="Tice H."/>
            <person name="Bornberg-Bauer E."/>
            <person name="Green P.J."/>
            <person name="Pearson G.A."/>
            <person name="Procaccini G."/>
            <person name="Duarte C.M."/>
            <person name="Schmutz J."/>
            <person name="Reusch T.B.H."/>
            <person name="Van de Peer Y."/>
        </authorList>
    </citation>
    <scope>NUCLEOTIDE SEQUENCE [LARGE SCALE GENOMIC DNA]</scope>
    <source>
        <strain evidence="2">cv. Finnish</strain>
    </source>
</reference>
<proteinExistence type="predicted"/>
<dbReference type="EMBL" id="LFYR01002110">
    <property type="protein sequence ID" value="KMZ57041.1"/>
    <property type="molecule type" value="Genomic_DNA"/>
</dbReference>
<comment type="caution">
    <text evidence="1">The sequence shown here is derived from an EMBL/GenBank/DDBJ whole genome shotgun (WGS) entry which is preliminary data.</text>
</comment>
<dbReference type="AlphaFoldDB" id="A0A0K9NJU7"/>
<dbReference type="Proteomes" id="UP000036987">
    <property type="component" value="Unassembled WGS sequence"/>
</dbReference>
<evidence type="ECO:0000313" key="1">
    <source>
        <dbReference type="EMBL" id="KMZ57041.1"/>
    </source>
</evidence>
<evidence type="ECO:0000313" key="2">
    <source>
        <dbReference type="Proteomes" id="UP000036987"/>
    </source>
</evidence>
<organism evidence="1 2">
    <name type="scientific">Zostera marina</name>
    <name type="common">Eelgrass</name>
    <dbReference type="NCBI Taxonomy" id="29655"/>
    <lineage>
        <taxon>Eukaryota</taxon>
        <taxon>Viridiplantae</taxon>
        <taxon>Streptophyta</taxon>
        <taxon>Embryophyta</taxon>
        <taxon>Tracheophyta</taxon>
        <taxon>Spermatophyta</taxon>
        <taxon>Magnoliopsida</taxon>
        <taxon>Liliopsida</taxon>
        <taxon>Zosteraceae</taxon>
        <taxon>Zostera</taxon>
    </lineage>
</organism>
<protein>
    <submittedName>
        <fullName evidence="1">Uncharacterized protein</fullName>
    </submittedName>
</protein>
<name>A0A0K9NJU7_ZOSMR</name>
<gene>
    <name evidence="1" type="ORF">ZOSMA_8G01900</name>
</gene>
<accession>A0A0K9NJU7</accession>